<feature type="chain" id="PRO_5042863621" evidence="1">
    <location>
        <begin position="20"/>
        <end position="206"/>
    </location>
</feature>
<dbReference type="RefSeq" id="WP_254090152.1">
    <property type="nucleotide sequence ID" value="NZ_JAHESC010000012.1"/>
</dbReference>
<keyword evidence="1" id="KW-0732">Signal</keyword>
<protein>
    <submittedName>
        <fullName evidence="2">Uncharacterized protein</fullName>
    </submittedName>
</protein>
<keyword evidence="3" id="KW-1185">Reference proteome</keyword>
<dbReference type="Proteomes" id="UP001319180">
    <property type="component" value="Unassembled WGS sequence"/>
</dbReference>
<gene>
    <name evidence="2" type="ORF">KK078_10125</name>
</gene>
<dbReference type="EMBL" id="JAHESC010000012">
    <property type="protein sequence ID" value="MBT1686916.1"/>
    <property type="molecule type" value="Genomic_DNA"/>
</dbReference>
<comment type="caution">
    <text evidence="2">The sequence shown here is derived from an EMBL/GenBank/DDBJ whole genome shotgun (WGS) entry which is preliminary data.</text>
</comment>
<organism evidence="2 3">
    <name type="scientific">Dawidia soli</name>
    <dbReference type="NCBI Taxonomy" id="2782352"/>
    <lineage>
        <taxon>Bacteria</taxon>
        <taxon>Pseudomonadati</taxon>
        <taxon>Bacteroidota</taxon>
        <taxon>Cytophagia</taxon>
        <taxon>Cytophagales</taxon>
        <taxon>Chryseotaleaceae</taxon>
        <taxon>Dawidia</taxon>
    </lineage>
</organism>
<name>A0AAP2GH72_9BACT</name>
<reference evidence="2 3" key="1">
    <citation type="submission" date="2021-05" db="EMBL/GenBank/DDBJ databases">
        <title>A Polyphasic approach of four new species of the genus Ohtaekwangia: Ohtaekwangia histidinii sp. nov., Ohtaekwangia cretensis sp. nov., Ohtaekwangia indiensis sp. nov., Ohtaekwangia reichenbachii sp. nov. from diverse environment.</title>
        <authorList>
            <person name="Octaviana S."/>
        </authorList>
    </citation>
    <scope>NUCLEOTIDE SEQUENCE [LARGE SCALE GENOMIC DNA]</scope>
    <source>
        <strain evidence="2 3">PWU37</strain>
    </source>
</reference>
<feature type="signal peptide" evidence="1">
    <location>
        <begin position="1"/>
        <end position="19"/>
    </location>
</feature>
<dbReference type="AlphaFoldDB" id="A0AAP2GH72"/>
<evidence type="ECO:0000313" key="3">
    <source>
        <dbReference type="Proteomes" id="UP001319180"/>
    </source>
</evidence>
<proteinExistence type="predicted"/>
<evidence type="ECO:0000256" key="1">
    <source>
        <dbReference type="SAM" id="SignalP"/>
    </source>
</evidence>
<accession>A0AAP2GH72</accession>
<evidence type="ECO:0000313" key="2">
    <source>
        <dbReference type="EMBL" id="MBT1686916.1"/>
    </source>
</evidence>
<sequence>MIRSFLPALAVLFAFNTFAQPTVSQDDTYTLANVRRMRAVQFLMSPYGSVTKKSVPGGNRRHRYEVQLKCDSTFQETGRIEQYSWGDIFVMGGKHHYRIVKPDSTLRVNRIVNSRRTLEGVPHKGGWVFRIVTGAVRGYSRYPEETLSRVVYMQLEPDGPIEAADVQRLGKIMSENEAAMALLRKRKIGAAMERYNQDLADDGQLR</sequence>